<proteinExistence type="predicted"/>
<dbReference type="Proteomes" id="UP000602198">
    <property type="component" value="Unassembled WGS sequence"/>
</dbReference>
<comment type="caution">
    <text evidence="2">The sequence shown here is derived from an EMBL/GenBank/DDBJ whole genome shotgun (WGS) entry which is preliminary data.</text>
</comment>
<name>A0ABS1MKI0_9NOCA</name>
<keyword evidence="3" id="KW-1185">Reference proteome</keyword>
<protein>
    <submittedName>
        <fullName evidence="2">Uncharacterized protein</fullName>
    </submittedName>
</protein>
<organism evidence="2 3">
    <name type="scientific">Nocardia acididurans</name>
    <dbReference type="NCBI Taxonomy" id="2802282"/>
    <lineage>
        <taxon>Bacteria</taxon>
        <taxon>Bacillati</taxon>
        <taxon>Actinomycetota</taxon>
        <taxon>Actinomycetes</taxon>
        <taxon>Mycobacteriales</taxon>
        <taxon>Nocardiaceae</taxon>
        <taxon>Nocardia</taxon>
    </lineage>
</organism>
<evidence type="ECO:0000313" key="2">
    <source>
        <dbReference type="EMBL" id="MBL1079763.1"/>
    </source>
</evidence>
<accession>A0ABS1MKI0</accession>
<sequence length="327" mass="36962">MATDLDRTVPIAPGLHFRGDAATPTVYHGCSAAVEHLRRLDFAATHRRRSHTIRVLHDLDISPRHRSPWRDDACSIADLVTDIADYRDRAKFACAHRFRGCPCEITAHLEFACTRIQLEHAIAAALASGQLTGRGRHHLQQIERTIIEWHDEYVPNFVEHLAIEATSAHEIYWRIRNLRPAPETIESLAHRYTRGAQPPTELPTAQLTHPSPEQSRRGCGLARALTRLPRIGDVTRADRAYTMGRYDIAAHRYRRSLTEAPTDPSTWAGLALAMTRTDPRNELTLLFERPEVVARFYAIVLGTRHDRGLADALRWLGGATRHTLSID</sequence>
<gene>
    <name evidence="2" type="ORF">JK358_35715</name>
</gene>
<dbReference type="RefSeq" id="WP_201957308.1">
    <property type="nucleotide sequence ID" value="NZ_JAERRJ010000019.1"/>
</dbReference>
<evidence type="ECO:0000313" key="3">
    <source>
        <dbReference type="Proteomes" id="UP000602198"/>
    </source>
</evidence>
<dbReference type="EMBL" id="JAERRJ010000019">
    <property type="protein sequence ID" value="MBL1079763.1"/>
    <property type="molecule type" value="Genomic_DNA"/>
</dbReference>
<feature type="compositionally biased region" description="Polar residues" evidence="1">
    <location>
        <begin position="203"/>
        <end position="213"/>
    </location>
</feature>
<reference evidence="2 3" key="1">
    <citation type="submission" date="2021-01" db="EMBL/GenBank/DDBJ databases">
        <title>WGS of actinomycetes isolated from Thailand.</title>
        <authorList>
            <person name="Thawai C."/>
        </authorList>
    </citation>
    <scope>NUCLEOTIDE SEQUENCE [LARGE SCALE GENOMIC DNA]</scope>
    <source>
        <strain evidence="2 3">LPG 2</strain>
    </source>
</reference>
<feature type="region of interest" description="Disordered" evidence="1">
    <location>
        <begin position="196"/>
        <end position="218"/>
    </location>
</feature>
<evidence type="ECO:0000256" key="1">
    <source>
        <dbReference type="SAM" id="MobiDB-lite"/>
    </source>
</evidence>